<proteinExistence type="predicted"/>
<dbReference type="RefSeq" id="WP_200596325.1">
    <property type="nucleotide sequence ID" value="NZ_JAEPBG010000014.1"/>
</dbReference>
<reference evidence="2" key="1">
    <citation type="submission" date="2021-01" db="EMBL/GenBank/DDBJ databases">
        <title>Genome sequence of strain Noviherbaspirillum sp. DKR-6.</title>
        <authorList>
            <person name="Chaudhary D.K."/>
        </authorList>
    </citation>
    <scope>NUCLEOTIDE SEQUENCE</scope>
    <source>
        <strain evidence="2">DKR-6</strain>
    </source>
</reference>
<dbReference type="AlphaFoldDB" id="A0A934T209"/>
<evidence type="ECO:0000313" key="2">
    <source>
        <dbReference type="EMBL" id="MBK4737762.1"/>
    </source>
</evidence>
<evidence type="ECO:0000259" key="1">
    <source>
        <dbReference type="Pfam" id="PF01637"/>
    </source>
</evidence>
<feature type="domain" description="ATPase" evidence="1">
    <location>
        <begin position="24"/>
        <end position="260"/>
    </location>
</feature>
<dbReference type="InterPro" id="IPR011579">
    <property type="entry name" value="ATPase_dom"/>
</dbReference>
<keyword evidence="2" id="KW-0547">Nucleotide-binding</keyword>
<dbReference type="Proteomes" id="UP000622890">
    <property type="component" value="Unassembled WGS sequence"/>
</dbReference>
<gene>
    <name evidence="2" type="ORF">JJB74_24340</name>
</gene>
<dbReference type="EMBL" id="JAEPBG010000014">
    <property type="protein sequence ID" value="MBK4737762.1"/>
    <property type="molecule type" value="Genomic_DNA"/>
</dbReference>
<protein>
    <submittedName>
        <fullName evidence="2">ATP-binding protein</fullName>
    </submittedName>
</protein>
<organism evidence="2 3">
    <name type="scientific">Noviherbaspirillum pedocola</name>
    <dbReference type="NCBI Taxonomy" id="2801341"/>
    <lineage>
        <taxon>Bacteria</taxon>
        <taxon>Pseudomonadati</taxon>
        <taxon>Pseudomonadota</taxon>
        <taxon>Betaproteobacteria</taxon>
        <taxon>Burkholderiales</taxon>
        <taxon>Oxalobacteraceae</taxon>
        <taxon>Noviherbaspirillum</taxon>
    </lineage>
</organism>
<dbReference type="SUPFAM" id="SSF52540">
    <property type="entry name" value="P-loop containing nucleoside triphosphate hydrolases"/>
    <property type="match status" value="1"/>
</dbReference>
<dbReference type="Gene3D" id="3.40.50.300">
    <property type="entry name" value="P-loop containing nucleotide triphosphate hydrolases"/>
    <property type="match status" value="1"/>
</dbReference>
<dbReference type="InterPro" id="IPR027417">
    <property type="entry name" value="P-loop_NTPase"/>
</dbReference>
<keyword evidence="3" id="KW-1185">Reference proteome</keyword>
<dbReference type="PANTHER" id="PTHR34301">
    <property type="entry name" value="DNA-BINDING PROTEIN-RELATED"/>
    <property type="match status" value="1"/>
</dbReference>
<dbReference type="PANTHER" id="PTHR34301:SF8">
    <property type="entry name" value="ATPASE DOMAIN-CONTAINING PROTEIN"/>
    <property type="match status" value="1"/>
</dbReference>
<dbReference type="GO" id="GO:0005524">
    <property type="term" value="F:ATP binding"/>
    <property type="evidence" value="ECO:0007669"/>
    <property type="project" value="UniProtKB-KW"/>
</dbReference>
<sequence length="387" mass="42195">MSTIFSRTELAASMAQQLIRPDFLNEGLRSGLFISGQRRTGKTTFLRHDLIPALEAERAVVIYVDLWSDTQSNPAQLVRDAVRQALEELQTPGSSLLARLARVSGADIGVMGFKFGFKLDKLGQSGGATLAQAMTELVDQARRDVVLIVDEVQQAITTEEGNNLLLALKAARDAVNPRPQTPGHFLFIGTGSHRAMVSELTTRRTQAFNGATSIAYPVLDVDYIRYLLQRLAKDGVKNLPSESVATEAFRTLGNRPEEMIRALRQLQLHLPPGSNPDEVLPIIAATLRSTAADTELAKVEGLGSVAMAIFGRIAAADGEAKGLFSADAAAEYTRAVGREVRIEEIQPIMNELMSANIIMRRGHGLYGVTDPFVQQAWRERQSMLDGA</sequence>
<comment type="caution">
    <text evidence="2">The sequence shown here is derived from an EMBL/GenBank/DDBJ whole genome shotgun (WGS) entry which is preliminary data.</text>
</comment>
<evidence type="ECO:0000313" key="3">
    <source>
        <dbReference type="Proteomes" id="UP000622890"/>
    </source>
</evidence>
<keyword evidence="2" id="KW-0067">ATP-binding</keyword>
<dbReference type="Pfam" id="PF01637">
    <property type="entry name" value="ATPase_2"/>
    <property type="match status" value="1"/>
</dbReference>
<accession>A0A934T209</accession>
<name>A0A934T209_9BURK</name>